<dbReference type="EMBL" id="LUEZ02000055">
    <property type="protein sequence ID" value="RDB20977.1"/>
    <property type="molecule type" value="Genomic_DNA"/>
</dbReference>
<evidence type="ECO:0000313" key="3">
    <source>
        <dbReference type="Proteomes" id="UP000076154"/>
    </source>
</evidence>
<accession>A0A369JK88</accession>
<proteinExistence type="predicted"/>
<evidence type="ECO:0000256" key="1">
    <source>
        <dbReference type="SAM" id="MobiDB-lite"/>
    </source>
</evidence>
<feature type="region of interest" description="Disordered" evidence="1">
    <location>
        <begin position="140"/>
        <end position="203"/>
    </location>
</feature>
<feature type="compositionally biased region" description="Polar residues" evidence="1">
    <location>
        <begin position="172"/>
        <end position="186"/>
    </location>
</feature>
<comment type="caution">
    <text evidence="2">The sequence shown here is derived from an EMBL/GenBank/DDBJ whole genome shotgun (WGS) entry which is preliminary data.</text>
</comment>
<dbReference type="InParanoid" id="A0A369JK88"/>
<dbReference type="Proteomes" id="UP000076154">
    <property type="component" value="Unassembled WGS sequence"/>
</dbReference>
<evidence type="ECO:0000313" key="2">
    <source>
        <dbReference type="EMBL" id="RDB20977.1"/>
    </source>
</evidence>
<dbReference type="OrthoDB" id="3029761at2759"/>
<reference evidence="2" key="1">
    <citation type="submission" date="2018-04" db="EMBL/GenBank/DDBJ databases">
        <title>Whole genome sequencing of Hypsizygus marmoreus.</title>
        <authorList>
            <person name="Choi I.-G."/>
            <person name="Min B."/>
            <person name="Kim J.-G."/>
            <person name="Kim S."/>
            <person name="Oh Y.-L."/>
            <person name="Kong W.-S."/>
            <person name="Park H."/>
            <person name="Jeong J."/>
            <person name="Song E.-S."/>
        </authorList>
    </citation>
    <scope>NUCLEOTIDE SEQUENCE [LARGE SCALE GENOMIC DNA]</scope>
    <source>
        <strain evidence="2">51987-8</strain>
    </source>
</reference>
<protein>
    <submittedName>
        <fullName evidence="2">Uncharacterized protein</fullName>
    </submittedName>
</protein>
<sequence>MSYQAPYPLTDLSLNAFISTPSTMPNRRNSGLLEGSSLSSEWLSTTYYSQSILSSWGILLPAYGQDDAEYYQSVVTLPELDVPPSPSDTCSSSSTDMLASPPSAPQSVHVICNAPLVAPIPLPYHSPSFLQFELPDIEQDLSHPPYTQRVPKRKRLSDEFPEEQSAPKKRSVTSSSHLRVIPQTTSFRHHATHGKRPRLHCHT</sequence>
<gene>
    <name evidence="2" type="ORF">Hypma_011443</name>
</gene>
<organism evidence="2 3">
    <name type="scientific">Hypsizygus marmoreus</name>
    <name type="common">White beech mushroom</name>
    <name type="synonym">Agaricus marmoreus</name>
    <dbReference type="NCBI Taxonomy" id="39966"/>
    <lineage>
        <taxon>Eukaryota</taxon>
        <taxon>Fungi</taxon>
        <taxon>Dikarya</taxon>
        <taxon>Basidiomycota</taxon>
        <taxon>Agaricomycotina</taxon>
        <taxon>Agaricomycetes</taxon>
        <taxon>Agaricomycetidae</taxon>
        <taxon>Agaricales</taxon>
        <taxon>Tricholomatineae</taxon>
        <taxon>Lyophyllaceae</taxon>
        <taxon>Hypsizygus</taxon>
    </lineage>
</organism>
<keyword evidence="3" id="KW-1185">Reference proteome</keyword>
<name>A0A369JK88_HYPMA</name>
<feature type="compositionally biased region" description="Basic residues" evidence="1">
    <location>
        <begin position="187"/>
        <end position="203"/>
    </location>
</feature>
<dbReference type="AlphaFoldDB" id="A0A369JK88"/>